<evidence type="ECO:0000256" key="5">
    <source>
        <dbReference type="ARBA" id="ARBA00022723"/>
    </source>
</evidence>
<evidence type="ECO:0000313" key="11">
    <source>
        <dbReference type="Proteomes" id="UP000034119"/>
    </source>
</evidence>
<protein>
    <recommendedName>
        <fullName evidence="1">DNA-directed RNA polymerase</fullName>
        <ecNumber evidence="1">2.7.7.6</ecNumber>
    </recommendedName>
</protein>
<dbReference type="CDD" id="cd02655">
    <property type="entry name" value="RNAP_beta'_C"/>
    <property type="match status" value="1"/>
</dbReference>
<dbReference type="InterPro" id="IPR007066">
    <property type="entry name" value="RNA_pol_Rpb1_3"/>
</dbReference>
<dbReference type="Pfam" id="PF04998">
    <property type="entry name" value="RNA_pol_Rpb1_5"/>
    <property type="match status" value="1"/>
</dbReference>
<dbReference type="Gene3D" id="1.10.132.30">
    <property type="match status" value="1"/>
</dbReference>
<dbReference type="Gene3D" id="1.10.150.390">
    <property type="match status" value="1"/>
</dbReference>
<dbReference type="InterPro" id="IPR007081">
    <property type="entry name" value="RNA_pol_Rpb1_5"/>
</dbReference>
<evidence type="ECO:0000313" key="10">
    <source>
        <dbReference type="EMBL" id="KKW05961.1"/>
    </source>
</evidence>
<dbReference type="Pfam" id="PF04983">
    <property type="entry name" value="RNA_pol_Rpb1_3"/>
    <property type="match status" value="1"/>
</dbReference>
<accession>A0A0G1VHM8</accession>
<evidence type="ECO:0000256" key="4">
    <source>
        <dbReference type="ARBA" id="ARBA00022695"/>
    </source>
</evidence>
<organism evidence="10 11">
    <name type="scientific">candidate division CPR1 bacterium GW2011_GWC1_49_13</name>
    <dbReference type="NCBI Taxonomy" id="1618342"/>
    <lineage>
        <taxon>Bacteria</taxon>
        <taxon>candidate division CPR1</taxon>
    </lineage>
</organism>
<feature type="domain" description="RNA polymerase Rpb1" evidence="9">
    <location>
        <begin position="234"/>
        <end position="587"/>
    </location>
</feature>
<name>A0A0G1VHM8_9BACT</name>
<keyword evidence="6" id="KW-0804">Transcription</keyword>
<dbReference type="SUPFAM" id="SSF64484">
    <property type="entry name" value="beta and beta-prime subunits of DNA dependent RNA-polymerase"/>
    <property type="match status" value="1"/>
</dbReference>
<dbReference type="EC" id="2.7.7.6" evidence="1"/>
<dbReference type="PANTHER" id="PTHR19376">
    <property type="entry name" value="DNA-DIRECTED RNA POLYMERASE"/>
    <property type="match status" value="1"/>
</dbReference>
<gene>
    <name evidence="10" type="ORF">UY40_C0005G0019</name>
</gene>
<comment type="caution">
    <text evidence="10">The sequence shown here is derived from an EMBL/GenBank/DDBJ whole genome shotgun (WGS) entry which is preliminary data.</text>
</comment>
<evidence type="ECO:0000256" key="1">
    <source>
        <dbReference type="ARBA" id="ARBA00012418"/>
    </source>
</evidence>
<dbReference type="Gene3D" id="1.10.1790.20">
    <property type="match status" value="1"/>
</dbReference>
<dbReference type="STRING" id="1618342.UY40_C0005G0019"/>
<dbReference type="PANTHER" id="PTHR19376:SF54">
    <property type="entry name" value="DNA-DIRECTED RNA POLYMERASE SUBUNIT BETA"/>
    <property type="match status" value="1"/>
</dbReference>
<evidence type="ECO:0000256" key="2">
    <source>
        <dbReference type="ARBA" id="ARBA00022478"/>
    </source>
</evidence>
<keyword evidence="2 10" id="KW-0240">DNA-directed RNA polymerase</keyword>
<dbReference type="GO" id="GO:0003899">
    <property type="term" value="F:DNA-directed RNA polymerase activity"/>
    <property type="evidence" value="ECO:0007669"/>
    <property type="project" value="UniProtKB-EC"/>
</dbReference>
<keyword evidence="3" id="KW-0808">Transferase</keyword>
<dbReference type="GO" id="GO:0000428">
    <property type="term" value="C:DNA-directed RNA polymerase complex"/>
    <property type="evidence" value="ECO:0007669"/>
    <property type="project" value="UniProtKB-KW"/>
</dbReference>
<dbReference type="PATRIC" id="fig|1618342.3.peg.221"/>
<feature type="domain" description="RNA polymerase Rpb1" evidence="8">
    <location>
        <begin position="1"/>
        <end position="125"/>
    </location>
</feature>
<evidence type="ECO:0000259" key="8">
    <source>
        <dbReference type="Pfam" id="PF04983"/>
    </source>
</evidence>
<dbReference type="Gene3D" id="1.10.274.100">
    <property type="entry name" value="RNA polymerase Rpb1, domain 3"/>
    <property type="match status" value="1"/>
</dbReference>
<keyword evidence="4" id="KW-0548">Nucleotidyltransferase</keyword>
<dbReference type="Proteomes" id="UP000034119">
    <property type="component" value="Unassembled WGS sequence"/>
</dbReference>
<dbReference type="GO" id="GO:0006351">
    <property type="term" value="P:DNA-templated transcription"/>
    <property type="evidence" value="ECO:0007669"/>
    <property type="project" value="InterPro"/>
</dbReference>
<evidence type="ECO:0000256" key="7">
    <source>
        <dbReference type="ARBA" id="ARBA00048552"/>
    </source>
</evidence>
<evidence type="ECO:0000259" key="9">
    <source>
        <dbReference type="Pfam" id="PF04998"/>
    </source>
</evidence>
<dbReference type="GO" id="GO:0003677">
    <property type="term" value="F:DNA binding"/>
    <property type="evidence" value="ECO:0007669"/>
    <property type="project" value="InterPro"/>
</dbReference>
<dbReference type="InterPro" id="IPR038120">
    <property type="entry name" value="Rpb1_funnel_sf"/>
</dbReference>
<evidence type="ECO:0000256" key="6">
    <source>
        <dbReference type="ARBA" id="ARBA00023163"/>
    </source>
</evidence>
<keyword evidence="5" id="KW-0479">Metal-binding</keyword>
<proteinExistence type="predicted"/>
<dbReference type="EMBL" id="LCPW01000005">
    <property type="protein sequence ID" value="KKW05961.1"/>
    <property type="molecule type" value="Genomic_DNA"/>
</dbReference>
<dbReference type="GO" id="GO:0046872">
    <property type="term" value="F:metal ion binding"/>
    <property type="evidence" value="ECO:0007669"/>
    <property type="project" value="UniProtKB-KW"/>
</dbReference>
<comment type="catalytic activity">
    <reaction evidence="7">
        <text>RNA(n) + a ribonucleoside 5'-triphosphate = RNA(n+1) + diphosphate</text>
        <dbReference type="Rhea" id="RHEA:21248"/>
        <dbReference type="Rhea" id="RHEA-COMP:14527"/>
        <dbReference type="Rhea" id="RHEA-COMP:17342"/>
        <dbReference type="ChEBI" id="CHEBI:33019"/>
        <dbReference type="ChEBI" id="CHEBI:61557"/>
        <dbReference type="ChEBI" id="CHEBI:140395"/>
        <dbReference type="EC" id="2.7.7.6"/>
    </reaction>
</comment>
<dbReference type="InterPro" id="IPR042102">
    <property type="entry name" value="RNA_pol_Rpb1_3_sf"/>
</dbReference>
<sequence length="646" mass="70827">MGTYYLTSIPKEEQERKEADLRRFGSEEEAVLAHSLGKLGLREKVLVYLNGKPVATSVGRVIFNQALPEFLRFFNDQAGGKQVKSFVAQAIERETEETVAKLIDDIKRLGFKYATTAGISLAVTDGVVPATKSKVLSETEKKAAEVEQNFRRGLITDAERREMTRLAWADATSQLDDLSWNELSDENPIKVMINSGAARATRDQVKQMTGMRGHIVDPTGKFIELPILSNYTEGLSSFEYFVGGRGARKGLVDTALRTADAGYLTRRLVDVAQDVLIREKDCKTEEFITIGREDETLIVSFGRRLLGRTAAENVKVGSKTVVKKNEVVSQEAADLIEKSNLQEVQVRSPLVCESHGGICAACYGVDLGRNLPVELGSPVGLIAAQSIGEPGTQLTLRTKHAGGIAVSTDVTQGLPRVEEIFEARTPKFEGILARQDGKVSVVEEGEKRRLFLVGKEGTDEFDVPFGREILVKDGEKVKMGTQLLAGSLDPKKMVEVVGLAATQKYLVNEALKVYSSQGISLDDIHLEVVVRQMFNKLKVMEAGDTSLIPGQVITETQLKEANDALGKGQKKTKVEHTLLGITKSSLKTESWMAAASFMETTRVLTEAAISGKVDKLLGLKENVIIGRLIPTGERAKVYPKKKEEKE</sequence>
<dbReference type="AlphaFoldDB" id="A0A0G1VHM8"/>
<reference evidence="10 11" key="1">
    <citation type="journal article" date="2015" name="Nature">
        <title>rRNA introns, odd ribosomes, and small enigmatic genomes across a large radiation of phyla.</title>
        <authorList>
            <person name="Brown C.T."/>
            <person name="Hug L.A."/>
            <person name="Thomas B.C."/>
            <person name="Sharon I."/>
            <person name="Castelle C.J."/>
            <person name="Singh A."/>
            <person name="Wilkins M.J."/>
            <person name="Williams K.H."/>
            <person name="Banfield J.F."/>
        </authorList>
    </citation>
    <scope>NUCLEOTIDE SEQUENCE [LARGE SCALE GENOMIC DNA]</scope>
</reference>
<dbReference type="InterPro" id="IPR045867">
    <property type="entry name" value="DNA-dir_RpoC_beta_prime"/>
</dbReference>
<dbReference type="Gene3D" id="2.40.50.100">
    <property type="match status" value="1"/>
</dbReference>
<evidence type="ECO:0000256" key="3">
    <source>
        <dbReference type="ARBA" id="ARBA00022679"/>
    </source>
</evidence>